<dbReference type="Pfam" id="PF00171">
    <property type="entry name" value="Aldedh"/>
    <property type="match status" value="1"/>
</dbReference>
<evidence type="ECO:0000259" key="2">
    <source>
        <dbReference type="Pfam" id="PF00171"/>
    </source>
</evidence>
<feature type="domain" description="Aldehyde dehydrogenase" evidence="2">
    <location>
        <begin position="22"/>
        <end position="254"/>
    </location>
</feature>
<proteinExistence type="predicted"/>
<dbReference type="RefSeq" id="WP_380622428.1">
    <property type="nucleotide sequence ID" value="NZ_JBHSDK010000021.1"/>
</dbReference>
<dbReference type="SUPFAM" id="SSF53720">
    <property type="entry name" value="ALDH-like"/>
    <property type="match status" value="1"/>
</dbReference>
<name>A0ABV8U0F5_9ACTN</name>
<comment type="caution">
    <text evidence="3">The sequence shown here is derived from an EMBL/GenBank/DDBJ whole genome shotgun (WGS) entry which is preliminary data.</text>
</comment>
<evidence type="ECO:0000313" key="3">
    <source>
        <dbReference type="EMBL" id="MFC4336462.1"/>
    </source>
</evidence>
<dbReference type="PANTHER" id="PTHR11699">
    <property type="entry name" value="ALDEHYDE DEHYDROGENASE-RELATED"/>
    <property type="match status" value="1"/>
</dbReference>
<dbReference type="InterPro" id="IPR016162">
    <property type="entry name" value="Ald_DH_N"/>
</dbReference>
<organism evidence="3 4">
    <name type="scientific">Salininema proteolyticum</name>
    <dbReference type="NCBI Taxonomy" id="1607685"/>
    <lineage>
        <taxon>Bacteria</taxon>
        <taxon>Bacillati</taxon>
        <taxon>Actinomycetota</taxon>
        <taxon>Actinomycetes</taxon>
        <taxon>Glycomycetales</taxon>
        <taxon>Glycomycetaceae</taxon>
        <taxon>Salininema</taxon>
    </lineage>
</organism>
<keyword evidence="4" id="KW-1185">Reference proteome</keyword>
<dbReference type="Gene3D" id="3.40.605.10">
    <property type="entry name" value="Aldehyde Dehydrogenase, Chain A, domain 1"/>
    <property type="match status" value="1"/>
</dbReference>
<dbReference type="InterPro" id="IPR016161">
    <property type="entry name" value="Ald_DH/histidinol_DH"/>
</dbReference>
<reference evidence="4" key="1">
    <citation type="journal article" date="2019" name="Int. J. Syst. Evol. Microbiol.">
        <title>The Global Catalogue of Microorganisms (GCM) 10K type strain sequencing project: providing services to taxonomists for standard genome sequencing and annotation.</title>
        <authorList>
            <consortium name="The Broad Institute Genomics Platform"/>
            <consortium name="The Broad Institute Genome Sequencing Center for Infectious Disease"/>
            <person name="Wu L."/>
            <person name="Ma J."/>
        </authorList>
    </citation>
    <scope>NUCLEOTIDE SEQUENCE [LARGE SCALE GENOMIC DNA]</scope>
    <source>
        <strain evidence="4">IBRC-M 10908</strain>
    </source>
</reference>
<dbReference type="EMBL" id="JBHSDK010000021">
    <property type="protein sequence ID" value="MFC4336462.1"/>
    <property type="molecule type" value="Genomic_DNA"/>
</dbReference>
<sequence length="290" mass="30474">MSRLKTLKTYKLYIGGKFPRSESGRTYAVTDAQGDHLANAPRATRKDARDAVAAARKAQSGWAGANAYLRGQILYRAAEMLEGRFAQYVEELVEAQGIDLDDAAEVVAASIDRLIHYAGWTDKAAALVSSNNDVAGPYSNVTSSEPVGVVGVVAPQDDPLYGLVDAVGAAIATGNAVVVLTSEKSPLPALSLAEVLATSDLPGGVVNVLSGPVAEVAPWIASHDDVNGLDLQGVEDAALAKELEAAAAETLKRVRRPGLDEDSLDRIKNWMQYKTTWQPAAMPAGVGGGY</sequence>
<evidence type="ECO:0000313" key="4">
    <source>
        <dbReference type="Proteomes" id="UP001595823"/>
    </source>
</evidence>
<evidence type="ECO:0000256" key="1">
    <source>
        <dbReference type="ARBA" id="ARBA00023002"/>
    </source>
</evidence>
<protein>
    <submittedName>
        <fullName evidence="3">Aldehyde dehydrogenase family protein</fullName>
    </submittedName>
</protein>
<dbReference type="InterPro" id="IPR015590">
    <property type="entry name" value="Aldehyde_DH_dom"/>
</dbReference>
<accession>A0ABV8U0F5</accession>
<keyword evidence="1" id="KW-0560">Oxidoreductase</keyword>
<dbReference type="Proteomes" id="UP001595823">
    <property type="component" value="Unassembled WGS sequence"/>
</dbReference>
<gene>
    <name evidence="3" type="ORF">ACFPET_14760</name>
</gene>